<organism evidence="1 2">
    <name type="scientific">Sphingobacterium detergens</name>
    <dbReference type="NCBI Taxonomy" id="1145106"/>
    <lineage>
        <taxon>Bacteria</taxon>
        <taxon>Pseudomonadati</taxon>
        <taxon>Bacteroidota</taxon>
        <taxon>Sphingobacteriia</taxon>
        <taxon>Sphingobacteriales</taxon>
        <taxon>Sphingobacteriaceae</taxon>
        <taxon>Sphingobacterium</taxon>
    </lineage>
</organism>
<accession>A0A420B6W4</accession>
<dbReference type="AlphaFoldDB" id="A0A420B6W4"/>
<dbReference type="OrthoDB" id="1042696at2"/>
<comment type="caution">
    <text evidence="1">The sequence shown here is derived from an EMBL/GenBank/DDBJ whole genome shotgun (WGS) entry which is preliminary data.</text>
</comment>
<dbReference type="Proteomes" id="UP000286246">
    <property type="component" value="Unassembled WGS sequence"/>
</dbReference>
<proteinExistence type="predicted"/>
<protein>
    <recommendedName>
        <fullName evidence="3">Conjugal transfer protein TraD</fullName>
    </recommendedName>
</protein>
<gene>
    <name evidence="1" type="ORF">DFQ12_2667</name>
</gene>
<evidence type="ECO:0008006" key="3">
    <source>
        <dbReference type="Google" id="ProtNLM"/>
    </source>
</evidence>
<evidence type="ECO:0000313" key="1">
    <source>
        <dbReference type="EMBL" id="RKE52431.1"/>
    </source>
</evidence>
<sequence>MEILIVICLLIVIVLLAKDKIIIKKIAKGQSQQPLANPDLPEIMGQPKPLVRHVVPTSATKRQKNEQDDIPDNFEAETEEKGFEREIPHEELDEVFGSDADLDFRDEEEEWREQGLPDSDNGFATGVTFSELSTVGALLQQDVLQSASRQQAVDIVQRIQGTELFSLLENSIPGASRKIAALLDKSVPSRTDFNSPDLRKSDVGDFDIGEFV</sequence>
<name>A0A420B6W4_SPHD1</name>
<evidence type="ECO:0000313" key="2">
    <source>
        <dbReference type="Proteomes" id="UP000286246"/>
    </source>
</evidence>
<reference evidence="1 2" key="1">
    <citation type="submission" date="2018-09" db="EMBL/GenBank/DDBJ databases">
        <title>Genomic Encyclopedia of Type Strains, Phase III (KMG-III): the genomes of soil and plant-associated and newly described type strains.</title>
        <authorList>
            <person name="Whitman W."/>
        </authorList>
    </citation>
    <scope>NUCLEOTIDE SEQUENCE [LARGE SCALE GENOMIC DNA]</scope>
    <source>
        <strain evidence="1 2">CECT 7938</strain>
    </source>
</reference>
<keyword evidence="2" id="KW-1185">Reference proteome</keyword>
<dbReference type="EMBL" id="RAPY01000002">
    <property type="protein sequence ID" value="RKE52431.1"/>
    <property type="molecule type" value="Genomic_DNA"/>
</dbReference>